<dbReference type="SUPFAM" id="SSF46689">
    <property type="entry name" value="Homeodomain-like"/>
    <property type="match status" value="1"/>
</dbReference>
<dbReference type="Gene3D" id="1.10.357.10">
    <property type="entry name" value="Tetracycline Repressor, domain 2"/>
    <property type="match status" value="1"/>
</dbReference>
<organism evidence="4 5">
    <name type="scientific">Leucobacter luti</name>
    <dbReference type="NCBI Taxonomy" id="340320"/>
    <lineage>
        <taxon>Bacteria</taxon>
        <taxon>Bacillati</taxon>
        <taxon>Actinomycetota</taxon>
        <taxon>Actinomycetes</taxon>
        <taxon>Micrococcales</taxon>
        <taxon>Microbacteriaceae</taxon>
        <taxon>Leucobacter</taxon>
    </lineage>
</organism>
<dbReference type="InterPro" id="IPR001647">
    <property type="entry name" value="HTH_TetR"/>
</dbReference>
<evidence type="ECO:0000313" key="5">
    <source>
        <dbReference type="Proteomes" id="UP000295601"/>
    </source>
</evidence>
<dbReference type="Proteomes" id="UP000295601">
    <property type="component" value="Unassembled WGS sequence"/>
</dbReference>
<sequence length="158" mass="16573">MTERRARRRPGENRERLIEAGLTEFGLSGYHGTSTARIAARAGVPQPHVYANFRTKQELFFACVESAARRIRDRAASGGSSALGSDRVGATSDSSVALTDSSDARLLLQASAAAAVPELRPLLNAELGALHLALGEHAYAEVLAQGAAALRGGFTAAE</sequence>
<evidence type="ECO:0000313" key="4">
    <source>
        <dbReference type="EMBL" id="TDP92535.1"/>
    </source>
</evidence>
<evidence type="ECO:0000256" key="1">
    <source>
        <dbReference type="ARBA" id="ARBA00023125"/>
    </source>
</evidence>
<dbReference type="GO" id="GO:0000976">
    <property type="term" value="F:transcription cis-regulatory region binding"/>
    <property type="evidence" value="ECO:0007669"/>
    <property type="project" value="TreeGrafter"/>
</dbReference>
<dbReference type="Pfam" id="PF00440">
    <property type="entry name" value="TetR_N"/>
    <property type="match status" value="1"/>
</dbReference>
<name>A0A4R6S1M2_9MICO</name>
<gene>
    <name evidence="4" type="ORF">EDF62_1749</name>
</gene>
<reference evidence="4 5" key="1">
    <citation type="submission" date="2019-03" db="EMBL/GenBank/DDBJ databases">
        <title>Genomic analyses of the natural microbiome of Caenorhabditis elegans.</title>
        <authorList>
            <person name="Samuel B."/>
        </authorList>
    </citation>
    <scope>NUCLEOTIDE SEQUENCE [LARGE SCALE GENOMIC DNA]</scope>
    <source>
        <strain evidence="4 5">JUb18</strain>
    </source>
</reference>
<protein>
    <submittedName>
        <fullName evidence="4">TetR family transcriptional regulator</fullName>
    </submittedName>
</protein>
<dbReference type="PANTHER" id="PTHR30055">
    <property type="entry name" value="HTH-TYPE TRANSCRIPTIONAL REGULATOR RUTR"/>
    <property type="match status" value="1"/>
</dbReference>
<feature type="DNA-binding region" description="H-T-H motif" evidence="2">
    <location>
        <begin position="34"/>
        <end position="53"/>
    </location>
</feature>
<dbReference type="InterPro" id="IPR009057">
    <property type="entry name" value="Homeodomain-like_sf"/>
</dbReference>
<accession>A0A4R6S1M2</accession>
<feature type="domain" description="HTH tetR-type" evidence="3">
    <location>
        <begin position="11"/>
        <end position="71"/>
    </location>
</feature>
<keyword evidence="5" id="KW-1185">Reference proteome</keyword>
<dbReference type="InterPro" id="IPR050109">
    <property type="entry name" value="HTH-type_TetR-like_transc_reg"/>
</dbReference>
<dbReference type="RefSeq" id="WP_133616708.1">
    <property type="nucleotide sequence ID" value="NZ_SNYA01000004.1"/>
</dbReference>
<comment type="caution">
    <text evidence="4">The sequence shown here is derived from an EMBL/GenBank/DDBJ whole genome shotgun (WGS) entry which is preliminary data.</text>
</comment>
<dbReference type="GO" id="GO:0003700">
    <property type="term" value="F:DNA-binding transcription factor activity"/>
    <property type="evidence" value="ECO:0007669"/>
    <property type="project" value="TreeGrafter"/>
</dbReference>
<evidence type="ECO:0000259" key="3">
    <source>
        <dbReference type="PROSITE" id="PS50977"/>
    </source>
</evidence>
<proteinExistence type="predicted"/>
<evidence type="ECO:0000256" key="2">
    <source>
        <dbReference type="PROSITE-ProRule" id="PRU00335"/>
    </source>
</evidence>
<keyword evidence="1 2" id="KW-0238">DNA-binding</keyword>
<dbReference type="AlphaFoldDB" id="A0A4R6S1M2"/>
<dbReference type="PROSITE" id="PS50977">
    <property type="entry name" value="HTH_TETR_2"/>
    <property type="match status" value="1"/>
</dbReference>
<dbReference type="PANTHER" id="PTHR30055:SF146">
    <property type="entry name" value="HTH-TYPE TRANSCRIPTIONAL DUAL REGULATOR CECR"/>
    <property type="match status" value="1"/>
</dbReference>
<dbReference type="OrthoDB" id="4990990at2"/>
<dbReference type="EMBL" id="SNYA01000004">
    <property type="protein sequence ID" value="TDP92535.1"/>
    <property type="molecule type" value="Genomic_DNA"/>
</dbReference>